<feature type="non-terminal residue" evidence="2">
    <location>
        <position position="426"/>
    </location>
</feature>
<dbReference type="eggNOG" id="COG3385">
    <property type="taxonomic scope" value="Bacteria"/>
</dbReference>
<dbReference type="InterPro" id="IPR025668">
    <property type="entry name" value="Tnp_DDE_dom"/>
</dbReference>
<accession>K6VQD9</accession>
<dbReference type="NCBIfam" id="NF033539">
    <property type="entry name" value="transpos_IS1380"/>
    <property type="match status" value="1"/>
</dbReference>
<comment type="caution">
    <text evidence="2">The sequence shown here is derived from an EMBL/GenBank/DDBJ whole genome shotgun (WGS) entry which is preliminary data.</text>
</comment>
<dbReference type="Pfam" id="PF13701">
    <property type="entry name" value="DDE_Tnp_1_4"/>
    <property type="match status" value="1"/>
</dbReference>
<dbReference type="OrthoDB" id="3718343at2"/>
<evidence type="ECO:0000313" key="3">
    <source>
        <dbReference type="Proteomes" id="UP000008366"/>
    </source>
</evidence>
<protein>
    <submittedName>
        <fullName evidence="2">Putative transposase</fullName>
    </submittedName>
</protein>
<dbReference type="RefSeq" id="WP_006594940.1">
    <property type="nucleotide sequence ID" value="NZ_BAHD01000157.1"/>
</dbReference>
<organism evidence="2 3">
    <name type="scientific">Kineosphaera limosa NBRC 100340</name>
    <dbReference type="NCBI Taxonomy" id="1184609"/>
    <lineage>
        <taxon>Bacteria</taxon>
        <taxon>Bacillati</taxon>
        <taxon>Actinomycetota</taxon>
        <taxon>Actinomycetes</taxon>
        <taxon>Micrococcales</taxon>
        <taxon>Dermatophilaceae</taxon>
        <taxon>Kineosphaera</taxon>
    </lineage>
</organism>
<dbReference type="AlphaFoldDB" id="K6VQD9"/>
<evidence type="ECO:0000313" key="2">
    <source>
        <dbReference type="EMBL" id="GAB98408.1"/>
    </source>
</evidence>
<feature type="domain" description="Transposase DDE" evidence="1">
    <location>
        <begin position="57"/>
        <end position="425"/>
    </location>
</feature>
<dbReference type="EMBL" id="BAHD01000157">
    <property type="protein sequence ID" value="GAB98408.1"/>
    <property type="molecule type" value="Genomic_DNA"/>
</dbReference>
<proteinExistence type="predicted"/>
<name>K6VQD9_9MICO</name>
<dbReference type="STRING" id="1184609.KILIM_157_00020"/>
<sequence length="426" mass="44495">MQVCQRLSTVFDEENLIGVAGLAPGLMLAESAGLSEVLAQRLGVNSPSAAVKASCVVAGMLAGADSIDDLDVLRHGGMGRVFCGVRAPSTLGTFLRAFKPKHVRQLGAVSGDFLVGLTARVPALLAGAGAITYLDIDDTIREVHGYAKEGAAYGYTGLKGLNAQIATLSTPVAAPVIAATRLREGNASSGSGAAALIRAARKVATACGVPTTGSGKGGQGGRLMVRADSAYYSQATVAAARAGGSWFSITARQDVAVQAAITKIADSAWTPITYPRAVADPETGELISDAQVAEIPYVAFKSTGEKKKVTCRLVVRRVRRRNGEAAKDQGELFTTWRFHAFITNSTLSTVDADRAHRDHALVEQVFAELKDGPLAHAPSGKFTANGAWLALTAMAFNLARALGALADTRHAKARWATIRAHLIHVP</sequence>
<evidence type="ECO:0000259" key="1">
    <source>
        <dbReference type="Pfam" id="PF13701"/>
    </source>
</evidence>
<dbReference type="InterPro" id="IPR047960">
    <property type="entry name" value="Transpos_IS1380"/>
</dbReference>
<dbReference type="Proteomes" id="UP000008366">
    <property type="component" value="Unassembled WGS sequence"/>
</dbReference>
<keyword evidence="3" id="KW-1185">Reference proteome</keyword>
<reference evidence="2 3" key="1">
    <citation type="submission" date="2012-08" db="EMBL/GenBank/DDBJ databases">
        <title>Whole genome shotgun sequence of Kineosphaera limosa NBRC 100340.</title>
        <authorList>
            <person name="Yoshida I."/>
            <person name="Isaki S."/>
            <person name="Hosoyama A."/>
            <person name="Tsuchikane K."/>
            <person name="Katsumata H."/>
            <person name="Ando Y."/>
            <person name="Ohji S."/>
            <person name="Hamada M."/>
            <person name="Tamura T."/>
            <person name="Yamazoe A."/>
            <person name="Yamazaki S."/>
            <person name="Fujita N."/>
        </authorList>
    </citation>
    <scope>NUCLEOTIDE SEQUENCE [LARGE SCALE GENOMIC DNA]</scope>
    <source>
        <strain evidence="2 3">NBRC 100340</strain>
    </source>
</reference>
<gene>
    <name evidence="2" type="ORF">KILIM_157_00020</name>
</gene>